<evidence type="ECO:0000256" key="2">
    <source>
        <dbReference type="ARBA" id="ARBA00023002"/>
    </source>
</evidence>
<keyword evidence="3" id="KW-0520">NAD</keyword>
<gene>
    <name evidence="7" type="ORF">PV08_10522</name>
</gene>
<dbReference type="GO" id="GO:0005829">
    <property type="term" value="C:cytosol"/>
    <property type="evidence" value="ECO:0007669"/>
    <property type="project" value="TreeGrafter"/>
</dbReference>
<dbReference type="GO" id="GO:0016618">
    <property type="term" value="F:hydroxypyruvate reductase [NAD(P)H] activity"/>
    <property type="evidence" value="ECO:0007669"/>
    <property type="project" value="TreeGrafter"/>
</dbReference>
<feature type="domain" description="D-isomer specific 2-hydroxyacid dehydrogenase catalytic" evidence="5">
    <location>
        <begin position="54"/>
        <end position="321"/>
    </location>
</feature>
<dbReference type="PANTHER" id="PTHR10996">
    <property type="entry name" value="2-HYDROXYACID DEHYDROGENASE-RELATED"/>
    <property type="match status" value="1"/>
</dbReference>
<name>A0A0D1ZDY6_9EURO</name>
<dbReference type="InterPro" id="IPR006140">
    <property type="entry name" value="D-isomer_DH_NAD-bd"/>
</dbReference>
<dbReference type="AlphaFoldDB" id="A0A0D1ZDY6"/>
<dbReference type="Proteomes" id="UP000053328">
    <property type="component" value="Unassembled WGS sequence"/>
</dbReference>
<dbReference type="Pfam" id="PF02826">
    <property type="entry name" value="2-Hacid_dh_C"/>
    <property type="match status" value="1"/>
</dbReference>
<proteinExistence type="inferred from homology"/>
<dbReference type="InterPro" id="IPR036291">
    <property type="entry name" value="NAD(P)-bd_dom_sf"/>
</dbReference>
<dbReference type="FunFam" id="3.40.50.720:FF:000203">
    <property type="entry name" value="D-3-phosphoglycerate dehydrogenase (SerA)"/>
    <property type="match status" value="1"/>
</dbReference>
<evidence type="ECO:0000259" key="5">
    <source>
        <dbReference type="Pfam" id="PF00389"/>
    </source>
</evidence>
<dbReference type="Gene3D" id="3.40.50.720">
    <property type="entry name" value="NAD(P)-binding Rossmann-like Domain"/>
    <property type="match status" value="2"/>
</dbReference>
<keyword evidence="2 4" id="KW-0560">Oxidoreductase</keyword>
<evidence type="ECO:0000313" key="8">
    <source>
        <dbReference type="Proteomes" id="UP000053328"/>
    </source>
</evidence>
<dbReference type="InterPro" id="IPR029752">
    <property type="entry name" value="D-isomer_DH_CS1"/>
</dbReference>
<accession>A0A0D1ZDY6</accession>
<dbReference type="STRING" id="91928.A0A0D1ZDY6"/>
<sequence>MAPAAVTPPLSPSSEVKPTVYFLDSFDSTATARAESFFRCIHPSDPGHASWRDNAKYLLVRGSYVTADDIAQAPLLRAIGKQGVGIDKIDVAACTAKGIKVFNTPGVNARAVAELVVALTTGLARQIRPVSLKLHEGQVVRKEQCSGLILHKSTIGIIGMGNIGKTVAKIFKGGYESDIVAYDPYMPEGAWEDLPHKRVRNLEDLLAISDVVTIHVPLTSETKDLIGLEQMRTMKPNALLINTARGGIVNEKDLVQALNAGYIWGAGLDCHEQEPPTRERYEELWQHPNVISLPHVGAATAQTQRETALAAVERLWAYVQQVEDIEPEMFEVR</sequence>
<evidence type="ECO:0000256" key="1">
    <source>
        <dbReference type="ARBA" id="ARBA00005854"/>
    </source>
</evidence>
<evidence type="ECO:0000313" key="7">
    <source>
        <dbReference type="EMBL" id="KIW11222.1"/>
    </source>
</evidence>
<dbReference type="GeneID" id="27337605"/>
<organism evidence="7 8">
    <name type="scientific">Exophiala spinifera</name>
    <dbReference type="NCBI Taxonomy" id="91928"/>
    <lineage>
        <taxon>Eukaryota</taxon>
        <taxon>Fungi</taxon>
        <taxon>Dikarya</taxon>
        <taxon>Ascomycota</taxon>
        <taxon>Pezizomycotina</taxon>
        <taxon>Eurotiomycetes</taxon>
        <taxon>Chaetothyriomycetidae</taxon>
        <taxon>Chaetothyriales</taxon>
        <taxon>Herpotrichiellaceae</taxon>
        <taxon>Exophiala</taxon>
    </lineage>
</organism>
<dbReference type="VEuPathDB" id="FungiDB:PV08_10522"/>
<comment type="similarity">
    <text evidence="1 4">Belongs to the D-isomer specific 2-hydroxyacid dehydrogenase family.</text>
</comment>
<dbReference type="RefSeq" id="XP_016231438.1">
    <property type="nucleotide sequence ID" value="XM_016384836.1"/>
</dbReference>
<dbReference type="InterPro" id="IPR029753">
    <property type="entry name" value="D-isomer_DH_CS"/>
</dbReference>
<dbReference type="HOGENOM" id="CLU_019796_1_3_1"/>
<dbReference type="SUPFAM" id="SSF52283">
    <property type="entry name" value="Formate/glycerate dehydrogenase catalytic domain-like"/>
    <property type="match status" value="1"/>
</dbReference>
<dbReference type="InterPro" id="IPR006139">
    <property type="entry name" value="D-isomer_2_OHA_DH_cat_dom"/>
</dbReference>
<dbReference type="EMBL" id="KN847499">
    <property type="protein sequence ID" value="KIW11222.1"/>
    <property type="molecule type" value="Genomic_DNA"/>
</dbReference>
<feature type="domain" description="D-isomer specific 2-hydroxyacid dehydrogenase NAD-binding" evidence="6">
    <location>
        <begin position="118"/>
        <end position="297"/>
    </location>
</feature>
<dbReference type="PROSITE" id="PS00065">
    <property type="entry name" value="D_2_HYDROXYACID_DH_1"/>
    <property type="match status" value="1"/>
</dbReference>
<dbReference type="SUPFAM" id="SSF51735">
    <property type="entry name" value="NAD(P)-binding Rossmann-fold domains"/>
    <property type="match status" value="1"/>
</dbReference>
<dbReference type="OrthoDB" id="298012at2759"/>
<dbReference type="PROSITE" id="PS00671">
    <property type="entry name" value="D_2_HYDROXYACID_DH_3"/>
    <property type="match status" value="1"/>
</dbReference>
<evidence type="ECO:0000256" key="4">
    <source>
        <dbReference type="RuleBase" id="RU003719"/>
    </source>
</evidence>
<dbReference type="PROSITE" id="PS00670">
    <property type="entry name" value="D_2_HYDROXYACID_DH_2"/>
    <property type="match status" value="1"/>
</dbReference>
<reference evidence="7 8" key="1">
    <citation type="submission" date="2015-01" db="EMBL/GenBank/DDBJ databases">
        <title>The Genome Sequence of Exophiala spinifera CBS89968.</title>
        <authorList>
            <consortium name="The Broad Institute Genomics Platform"/>
            <person name="Cuomo C."/>
            <person name="de Hoog S."/>
            <person name="Gorbushina A."/>
            <person name="Stielow B."/>
            <person name="Teixiera M."/>
            <person name="Abouelleil A."/>
            <person name="Chapman S.B."/>
            <person name="Priest M."/>
            <person name="Young S.K."/>
            <person name="Wortman J."/>
            <person name="Nusbaum C."/>
            <person name="Birren B."/>
        </authorList>
    </citation>
    <scope>NUCLEOTIDE SEQUENCE [LARGE SCALE GENOMIC DNA]</scope>
    <source>
        <strain evidence="7 8">CBS 89968</strain>
    </source>
</reference>
<protein>
    <recommendedName>
        <fullName evidence="9">Phosphoglycerate dehydrogenase</fullName>
    </recommendedName>
</protein>
<dbReference type="PANTHER" id="PTHR10996:SF264">
    <property type="entry name" value="HYPOTHETICAL D-ISOMER SPECIFIC 2-HYDROXYACID DEHYDROGENASE (EUROFUNG)"/>
    <property type="match status" value="1"/>
</dbReference>
<keyword evidence="8" id="KW-1185">Reference proteome</keyword>
<dbReference type="Pfam" id="PF00389">
    <property type="entry name" value="2-Hacid_dh"/>
    <property type="match status" value="1"/>
</dbReference>
<dbReference type="GO" id="GO:0051287">
    <property type="term" value="F:NAD binding"/>
    <property type="evidence" value="ECO:0007669"/>
    <property type="project" value="InterPro"/>
</dbReference>
<evidence type="ECO:0000259" key="6">
    <source>
        <dbReference type="Pfam" id="PF02826"/>
    </source>
</evidence>
<dbReference type="GO" id="GO:0030267">
    <property type="term" value="F:glyoxylate reductase (NADPH) activity"/>
    <property type="evidence" value="ECO:0007669"/>
    <property type="project" value="TreeGrafter"/>
</dbReference>
<dbReference type="InterPro" id="IPR050223">
    <property type="entry name" value="D-isomer_2-hydroxyacid_DH"/>
</dbReference>
<evidence type="ECO:0000256" key="3">
    <source>
        <dbReference type="ARBA" id="ARBA00023027"/>
    </source>
</evidence>
<evidence type="ECO:0008006" key="9">
    <source>
        <dbReference type="Google" id="ProtNLM"/>
    </source>
</evidence>